<evidence type="ECO:0000313" key="1">
    <source>
        <dbReference type="EMBL" id="QUS47075.1"/>
    </source>
</evidence>
<dbReference type="AlphaFoldDB" id="A0A8E5IMR2"/>
<reference evidence="1" key="1">
    <citation type="submission" date="2019-09" db="EMBL/GenBank/DDBJ databases">
        <title>Characterization of Mobilized Colistin Resistance Gene mcr-9 Carrying Colisitin Resistant Salmonella enterica serotype Senftenberg ST14.</title>
        <authorList>
            <person name="Cha M.-H."/>
            <person name="Woo G.-J."/>
        </authorList>
    </citation>
    <scope>NUCLEOTIDE SEQUENCE</scope>
    <source>
        <strain evidence="1">KUFSE-SAL0043</strain>
    </source>
</reference>
<organism evidence="1">
    <name type="scientific">Salmonella enterica subsp. enterica serovar Dessau</name>
    <dbReference type="NCBI Taxonomy" id="2564349"/>
    <lineage>
        <taxon>Bacteria</taxon>
        <taxon>Pseudomonadati</taxon>
        <taxon>Pseudomonadota</taxon>
        <taxon>Gammaproteobacteria</taxon>
        <taxon>Enterobacterales</taxon>
        <taxon>Enterobacteriaceae</taxon>
        <taxon>Salmonella</taxon>
    </lineage>
</organism>
<dbReference type="RefSeq" id="WP_219827620.1">
    <property type="nucleotide sequence ID" value="NZ_CP043765.1"/>
</dbReference>
<gene>
    <name evidence="1" type="ORF">F1331_25775</name>
</gene>
<protein>
    <submittedName>
        <fullName evidence="1">Uncharacterized protein</fullName>
    </submittedName>
</protein>
<proteinExistence type="predicted"/>
<name>A0A8E5IMR2_SALET</name>
<accession>A0A8E5IMR2</accession>
<sequence>MEEWIDLRADHRHLAPIILSFAGLLCEDPGRIASGASIRTNSETRVQAGGERGAGLKRAQSGNLVQLVELGGKHGGGIASRLPSDN</sequence>
<dbReference type="EMBL" id="CP043765">
    <property type="protein sequence ID" value="QUS47075.1"/>
    <property type="molecule type" value="Genomic_DNA"/>
</dbReference>